<feature type="transmembrane region" description="Helical" evidence="1">
    <location>
        <begin position="396"/>
        <end position="417"/>
    </location>
</feature>
<gene>
    <name evidence="2" type="ORF">pdam_00023167</name>
</gene>
<evidence type="ECO:0000313" key="3">
    <source>
        <dbReference type="Proteomes" id="UP000275408"/>
    </source>
</evidence>
<feature type="transmembrane region" description="Helical" evidence="1">
    <location>
        <begin position="197"/>
        <end position="216"/>
    </location>
</feature>
<keyword evidence="1" id="KW-0812">Transmembrane</keyword>
<feature type="transmembrane region" description="Helical" evidence="1">
    <location>
        <begin position="116"/>
        <end position="134"/>
    </location>
</feature>
<dbReference type="Proteomes" id="UP000275408">
    <property type="component" value="Unassembled WGS sequence"/>
</dbReference>
<sequence length="538" mass="61181">MSWFVLLLISGVDLGAVFFNVRLLRICFKDKSKYEFRKRCRVLGLCQGACQVIILVADSVEWWNGFTIFLSKTCSFFRVLSHSAIFYQTCNLTAMMTVYLEHPEGNEKKVPYPAKVRIFAALCLGFVGSAMILWHNCFSYALISKLMFGVAFFVTVSLVVSLLAVTLTKNLETDSTESQLATDTSSSAWRFWKENKMPMFFTMLLLACLVLILSGVPHLESLLYKDLEEVAIFKEIIHVLRRGRRRSRIMSLTVSPFLLISILDVAAVFFNGRLLLSCFKDKTKQKFIQKCRILASLQAAGQVSILGADTAEWWKGFRIQPTESCNVLRVLSLSMMFFQTCNLTAIITVYYEHPVGHEKRRSFSYLLVYAVLLLGFIGSAIFLWHGCFSQTSISQAVVEVELILTMFLIFYLLSVALDKNDAEYNKEVTSLKSDASTKSRFSSWLWKAWKESKKSLFFTVLFTVCLVLIFSEVARARFETALWDRDLKRETSFDGIVYLLIIKFCVGTVLPVTLYDLIDSNYAGKKDKATISIVPASI</sequence>
<dbReference type="EMBL" id="RCHS01000738">
    <property type="protein sequence ID" value="RMX57139.1"/>
    <property type="molecule type" value="Genomic_DNA"/>
</dbReference>
<dbReference type="OrthoDB" id="10362068at2759"/>
<feature type="transmembrane region" description="Helical" evidence="1">
    <location>
        <begin position="496"/>
        <end position="518"/>
    </location>
</feature>
<organism evidence="2 3">
    <name type="scientific">Pocillopora damicornis</name>
    <name type="common">Cauliflower coral</name>
    <name type="synonym">Millepora damicornis</name>
    <dbReference type="NCBI Taxonomy" id="46731"/>
    <lineage>
        <taxon>Eukaryota</taxon>
        <taxon>Metazoa</taxon>
        <taxon>Cnidaria</taxon>
        <taxon>Anthozoa</taxon>
        <taxon>Hexacorallia</taxon>
        <taxon>Scleractinia</taxon>
        <taxon>Astrocoeniina</taxon>
        <taxon>Pocilloporidae</taxon>
        <taxon>Pocillopora</taxon>
    </lineage>
</organism>
<name>A0A3M6UU61_POCDA</name>
<dbReference type="AlphaFoldDB" id="A0A3M6UU61"/>
<evidence type="ECO:0000256" key="1">
    <source>
        <dbReference type="SAM" id="Phobius"/>
    </source>
</evidence>
<feature type="transmembrane region" description="Helical" evidence="1">
    <location>
        <begin position="6"/>
        <end position="28"/>
    </location>
</feature>
<keyword evidence="1" id="KW-0472">Membrane</keyword>
<keyword evidence="3" id="KW-1185">Reference proteome</keyword>
<feature type="transmembrane region" description="Helical" evidence="1">
    <location>
        <begin position="456"/>
        <end position="476"/>
    </location>
</feature>
<proteinExistence type="predicted"/>
<protein>
    <submittedName>
        <fullName evidence="2">Uncharacterized protein</fullName>
    </submittedName>
</protein>
<feature type="transmembrane region" description="Helical" evidence="1">
    <location>
        <begin position="330"/>
        <end position="351"/>
    </location>
</feature>
<feature type="transmembrane region" description="Helical" evidence="1">
    <location>
        <begin position="363"/>
        <end position="384"/>
    </location>
</feature>
<feature type="transmembrane region" description="Helical" evidence="1">
    <location>
        <begin position="249"/>
        <end position="270"/>
    </location>
</feature>
<accession>A0A3M6UU61</accession>
<evidence type="ECO:0000313" key="2">
    <source>
        <dbReference type="EMBL" id="RMX57139.1"/>
    </source>
</evidence>
<comment type="caution">
    <text evidence="2">The sequence shown here is derived from an EMBL/GenBank/DDBJ whole genome shotgun (WGS) entry which is preliminary data.</text>
</comment>
<reference evidence="2 3" key="1">
    <citation type="journal article" date="2018" name="Sci. Rep.">
        <title>Comparative analysis of the Pocillopora damicornis genome highlights role of immune system in coral evolution.</title>
        <authorList>
            <person name="Cunning R."/>
            <person name="Bay R.A."/>
            <person name="Gillette P."/>
            <person name="Baker A.C."/>
            <person name="Traylor-Knowles N."/>
        </authorList>
    </citation>
    <scope>NUCLEOTIDE SEQUENCE [LARGE SCALE GENOMIC DNA]</scope>
    <source>
        <strain evidence="2">RSMAS</strain>
        <tissue evidence="2">Whole animal</tissue>
    </source>
</reference>
<feature type="transmembrane region" description="Helical" evidence="1">
    <location>
        <begin position="146"/>
        <end position="167"/>
    </location>
</feature>
<keyword evidence="1" id="KW-1133">Transmembrane helix</keyword>